<reference evidence="2 3" key="1">
    <citation type="submission" date="2019-03" db="EMBL/GenBank/DDBJ databases">
        <title>Genomic Encyclopedia of Type Strains, Phase IV (KMG-V): Genome sequencing to study the core and pangenomes of soil and plant-associated prokaryotes.</title>
        <authorList>
            <person name="Whitman W."/>
        </authorList>
    </citation>
    <scope>NUCLEOTIDE SEQUENCE [LARGE SCALE GENOMIC DNA]</scope>
    <source>
        <strain evidence="2 3">FB403</strain>
    </source>
</reference>
<keyword evidence="4" id="KW-1185">Reference proteome</keyword>
<protein>
    <recommendedName>
        <fullName evidence="5">Transposase</fullName>
    </recommendedName>
</protein>
<dbReference type="Proteomes" id="UP000542811">
    <property type="component" value="Unassembled WGS sequence"/>
</dbReference>
<accession>A0AAX2QNN3</accession>
<dbReference type="Proteomes" id="UP000295021">
    <property type="component" value="Unassembled WGS sequence"/>
</dbReference>
<proteinExistence type="predicted"/>
<evidence type="ECO:0000313" key="3">
    <source>
        <dbReference type="Proteomes" id="UP000295021"/>
    </source>
</evidence>
<dbReference type="EMBL" id="JACHXX010000003">
    <property type="protein sequence ID" value="MBB3162854.1"/>
    <property type="molecule type" value="Genomic_DNA"/>
</dbReference>
<evidence type="ECO:0000313" key="1">
    <source>
        <dbReference type="EMBL" id="MBB3162854.1"/>
    </source>
</evidence>
<evidence type="ECO:0000313" key="4">
    <source>
        <dbReference type="Proteomes" id="UP000542811"/>
    </source>
</evidence>
<dbReference type="EMBL" id="SMBI01000004">
    <property type="protein sequence ID" value="TCU26374.1"/>
    <property type="molecule type" value="Genomic_DNA"/>
</dbReference>
<evidence type="ECO:0008006" key="5">
    <source>
        <dbReference type="Google" id="ProtNLM"/>
    </source>
</evidence>
<gene>
    <name evidence="2" type="ORF">EV131_104526</name>
    <name evidence="1" type="ORF">FHS25_003317</name>
</gene>
<evidence type="ECO:0000313" key="2">
    <source>
        <dbReference type="EMBL" id="TCU26374.1"/>
    </source>
</evidence>
<organism evidence="2 3">
    <name type="scientific">Rhizobium laguerreae</name>
    <dbReference type="NCBI Taxonomy" id="1076926"/>
    <lineage>
        <taxon>Bacteria</taxon>
        <taxon>Pseudomonadati</taxon>
        <taxon>Pseudomonadota</taxon>
        <taxon>Alphaproteobacteria</taxon>
        <taxon>Hyphomicrobiales</taxon>
        <taxon>Rhizobiaceae</taxon>
        <taxon>Rhizobium/Agrobacterium group</taxon>
        <taxon>Rhizobium</taxon>
    </lineage>
</organism>
<sequence>MWTLHQNNGQVRHIYRTARCRIVSDQRSLKARDMLSVIGLLRYSKKVRSDV</sequence>
<comment type="caution">
    <text evidence="2">The sequence shown here is derived from an EMBL/GenBank/DDBJ whole genome shotgun (WGS) entry which is preliminary data.</text>
</comment>
<dbReference type="AlphaFoldDB" id="A0AAX2QNN3"/>
<name>A0AAX2QNN3_9HYPH</name>
<reference evidence="1 4" key="2">
    <citation type="submission" date="2020-08" db="EMBL/GenBank/DDBJ databases">
        <title>Genomic Encyclopedia of Type Strains, Phase III (KMG-III): the genomes of soil and plant-associated and newly described type strains.</title>
        <authorList>
            <person name="Whitman W."/>
        </authorList>
    </citation>
    <scope>NUCLEOTIDE SEQUENCE [LARGE SCALE GENOMIC DNA]</scope>
    <source>
        <strain evidence="1 4">CECT 8280</strain>
    </source>
</reference>